<feature type="region of interest" description="Disordered" evidence="1">
    <location>
        <begin position="1"/>
        <end position="38"/>
    </location>
</feature>
<dbReference type="AlphaFoldDB" id="A0A2U1Q6Q1"/>
<gene>
    <name evidence="2" type="ORF">CTI12_AA068460</name>
</gene>
<comment type="caution">
    <text evidence="2">The sequence shown here is derived from an EMBL/GenBank/DDBJ whole genome shotgun (WGS) entry which is preliminary data.</text>
</comment>
<evidence type="ECO:0000256" key="1">
    <source>
        <dbReference type="SAM" id="MobiDB-lite"/>
    </source>
</evidence>
<proteinExistence type="predicted"/>
<reference evidence="2 3" key="1">
    <citation type="journal article" date="2018" name="Mol. Plant">
        <title>The genome of Artemisia annua provides insight into the evolution of Asteraceae family and artemisinin biosynthesis.</title>
        <authorList>
            <person name="Shen Q."/>
            <person name="Zhang L."/>
            <person name="Liao Z."/>
            <person name="Wang S."/>
            <person name="Yan T."/>
            <person name="Shi P."/>
            <person name="Liu M."/>
            <person name="Fu X."/>
            <person name="Pan Q."/>
            <person name="Wang Y."/>
            <person name="Lv Z."/>
            <person name="Lu X."/>
            <person name="Zhang F."/>
            <person name="Jiang W."/>
            <person name="Ma Y."/>
            <person name="Chen M."/>
            <person name="Hao X."/>
            <person name="Li L."/>
            <person name="Tang Y."/>
            <person name="Lv G."/>
            <person name="Zhou Y."/>
            <person name="Sun X."/>
            <person name="Brodelius P.E."/>
            <person name="Rose J.K.C."/>
            <person name="Tang K."/>
        </authorList>
    </citation>
    <scope>NUCLEOTIDE SEQUENCE [LARGE SCALE GENOMIC DNA]</scope>
    <source>
        <strain evidence="3">cv. Huhao1</strain>
        <tissue evidence="2">Leaf</tissue>
    </source>
</reference>
<name>A0A2U1Q6Q1_ARTAN</name>
<dbReference type="Proteomes" id="UP000245207">
    <property type="component" value="Unassembled WGS sequence"/>
</dbReference>
<evidence type="ECO:0000313" key="3">
    <source>
        <dbReference type="Proteomes" id="UP000245207"/>
    </source>
</evidence>
<keyword evidence="3" id="KW-1185">Reference proteome</keyword>
<evidence type="ECO:0000313" key="2">
    <source>
        <dbReference type="EMBL" id="PWA93685.1"/>
    </source>
</evidence>
<organism evidence="2 3">
    <name type="scientific">Artemisia annua</name>
    <name type="common">Sweet wormwood</name>
    <dbReference type="NCBI Taxonomy" id="35608"/>
    <lineage>
        <taxon>Eukaryota</taxon>
        <taxon>Viridiplantae</taxon>
        <taxon>Streptophyta</taxon>
        <taxon>Embryophyta</taxon>
        <taxon>Tracheophyta</taxon>
        <taxon>Spermatophyta</taxon>
        <taxon>Magnoliopsida</taxon>
        <taxon>eudicotyledons</taxon>
        <taxon>Gunneridae</taxon>
        <taxon>Pentapetalae</taxon>
        <taxon>asterids</taxon>
        <taxon>campanulids</taxon>
        <taxon>Asterales</taxon>
        <taxon>Asteraceae</taxon>
        <taxon>Asteroideae</taxon>
        <taxon>Anthemideae</taxon>
        <taxon>Artemisiinae</taxon>
        <taxon>Artemisia</taxon>
    </lineage>
</organism>
<dbReference type="EMBL" id="PKPP01000369">
    <property type="protein sequence ID" value="PWA93685.1"/>
    <property type="molecule type" value="Genomic_DNA"/>
</dbReference>
<sequence>MSGQDPVRPGHIRPRTGQTRLCPAKNRSDPVISGQDPECPAKTRCDPVISGKEPVRAGYVRPRPGACIATPSFLLVPPHDIQSPIIGIAYRGQTFVSSRTLAHYESNPKGQAIVFVGDLYYADAYPCMIIVGRTHGQGNSTIFNFIVSYFRTKKAYSILTGASSAAVDYYVSMHTDVFISASPRNMHNAMLSSIQKLEDYQTKYGALQLFLNETMEWPEFQWAIQNAHKNRQGQVKGDTIHIYPSQYQIVCVNNISW</sequence>
<dbReference type="STRING" id="35608.A0A2U1Q6Q1"/>
<accession>A0A2U1Q6Q1</accession>
<dbReference type="OrthoDB" id="45007at2759"/>
<protein>
    <submittedName>
        <fullName evidence="2">Uncharacterized protein</fullName>
    </submittedName>
</protein>